<accession>A0ABY3EEH8</accession>
<evidence type="ECO:0000313" key="2">
    <source>
        <dbReference type="Proteomes" id="UP000318943"/>
    </source>
</evidence>
<keyword evidence="2" id="KW-1185">Reference proteome</keyword>
<gene>
    <name evidence="1" type="ORF">FGG12_28245</name>
</gene>
<sequence>MVGGSVSRGTQSVISATHVICDVFDAFFASQHDSAHDLGLTRQEFSHEFPGFTGLHMLPQAPEEAAYYTYGTPSAGRGQYAHPNMLSFLFHLEFRWSLRDDRKLAIGNISLADRTKFPDHGTHGHGLDVDIRPIRKDGKRLPVRYQDAVYDRDATRRLVELIWQSGMAKLVYFNDPALTRVTRMPKHDNHLHISIKA</sequence>
<organism evidence="1 2">
    <name type="scientific">Cupriavidus campinensis</name>
    <dbReference type="NCBI Taxonomy" id="151783"/>
    <lineage>
        <taxon>Bacteria</taxon>
        <taxon>Pseudomonadati</taxon>
        <taxon>Pseudomonadota</taxon>
        <taxon>Betaproteobacteria</taxon>
        <taxon>Burkholderiales</taxon>
        <taxon>Burkholderiaceae</taxon>
        <taxon>Cupriavidus</taxon>
    </lineage>
</organism>
<comment type="caution">
    <text evidence="1">The sequence shown here is derived from an EMBL/GenBank/DDBJ whole genome shotgun (WGS) entry which is preliminary data.</text>
</comment>
<dbReference type="EMBL" id="VCIZ01000029">
    <property type="protein sequence ID" value="TSP09313.1"/>
    <property type="molecule type" value="Genomic_DNA"/>
</dbReference>
<dbReference type="Proteomes" id="UP000318943">
    <property type="component" value="Unassembled WGS sequence"/>
</dbReference>
<name>A0ABY3EEH8_9BURK</name>
<dbReference type="InterPro" id="IPR009045">
    <property type="entry name" value="Zn_M74/Hedgehog-like"/>
</dbReference>
<dbReference type="Gene3D" id="3.30.1380.10">
    <property type="match status" value="1"/>
</dbReference>
<dbReference type="SUPFAM" id="SSF55166">
    <property type="entry name" value="Hedgehog/DD-peptidase"/>
    <property type="match status" value="1"/>
</dbReference>
<reference evidence="1 2" key="1">
    <citation type="submission" date="2019-05" db="EMBL/GenBank/DDBJ databases">
        <title>Whole genome sequence analysis of Cupriavidus campinensis S14E4C strain.</title>
        <authorList>
            <person name="Abbaszade G."/>
            <person name="Szabo A."/>
            <person name="Toumi M."/>
            <person name="Toth E."/>
        </authorList>
    </citation>
    <scope>NUCLEOTIDE SEQUENCE [LARGE SCALE GENOMIC DNA]</scope>
    <source>
        <strain evidence="1 2">S14E4C</strain>
    </source>
</reference>
<protein>
    <submittedName>
        <fullName evidence="1">Uncharacterized protein</fullName>
    </submittedName>
</protein>
<evidence type="ECO:0000313" key="1">
    <source>
        <dbReference type="EMBL" id="TSP09313.1"/>
    </source>
</evidence>
<proteinExistence type="predicted"/>